<dbReference type="Proteomes" id="UP000235387">
    <property type="component" value="Unassembled WGS sequence"/>
</dbReference>
<dbReference type="GO" id="GO:0008081">
    <property type="term" value="F:phosphoric diester hydrolase activity"/>
    <property type="evidence" value="ECO:0007669"/>
    <property type="project" value="InterPro"/>
</dbReference>
<proteinExistence type="predicted"/>
<dbReference type="AlphaFoldDB" id="A0A2N7L9J1"/>
<reference evidence="3" key="1">
    <citation type="submission" date="2016-07" db="EMBL/GenBank/DDBJ databases">
        <title>Nontailed viruses are major unrecognized killers of bacteria in the ocean.</title>
        <authorList>
            <person name="Kauffman K."/>
            <person name="Hussain F."/>
            <person name="Yang J."/>
            <person name="Arevalo P."/>
            <person name="Brown J."/>
            <person name="Cutler M."/>
            <person name="Kelly L."/>
            <person name="Polz M.F."/>
        </authorList>
    </citation>
    <scope>NUCLEOTIDE SEQUENCE [LARGE SCALE GENOMIC DNA]</scope>
    <source>
        <strain evidence="3">10N.261.45.A10</strain>
    </source>
</reference>
<evidence type="ECO:0000313" key="3">
    <source>
        <dbReference type="Proteomes" id="UP000235387"/>
    </source>
</evidence>
<accession>A0A2N7L9J1</accession>
<dbReference type="PROSITE" id="PS51704">
    <property type="entry name" value="GP_PDE"/>
    <property type="match status" value="1"/>
</dbReference>
<name>A0A2N7L9J1_9GAMM</name>
<organism evidence="2 3">
    <name type="scientific">Enterovibrio norvegicus</name>
    <dbReference type="NCBI Taxonomy" id="188144"/>
    <lineage>
        <taxon>Bacteria</taxon>
        <taxon>Pseudomonadati</taxon>
        <taxon>Pseudomonadota</taxon>
        <taxon>Gammaproteobacteria</taxon>
        <taxon>Vibrionales</taxon>
        <taxon>Vibrionaceae</taxon>
        <taxon>Enterovibrio</taxon>
    </lineage>
</organism>
<dbReference type="Gene3D" id="3.20.20.190">
    <property type="entry name" value="Phosphatidylinositol (PI) phosphodiesterase"/>
    <property type="match status" value="1"/>
</dbReference>
<protein>
    <submittedName>
        <fullName evidence="2">Glycerophosphoryl diester phosphodiesterase</fullName>
    </submittedName>
</protein>
<dbReference type="Pfam" id="PF03009">
    <property type="entry name" value="GDPD"/>
    <property type="match status" value="1"/>
</dbReference>
<feature type="domain" description="GP-PDE" evidence="1">
    <location>
        <begin position="1"/>
        <end position="237"/>
    </location>
</feature>
<dbReference type="PANTHER" id="PTHR46211:SF1">
    <property type="entry name" value="GLYCEROPHOSPHODIESTER PHOSPHODIESTERASE, CYTOPLASMIC"/>
    <property type="match status" value="1"/>
</dbReference>
<dbReference type="EMBL" id="MDAL01000024">
    <property type="protein sequence ID" value="PMN91083.1"/>
    <property type="molecule type" value="Genomic_DNA"/>
</dbReference>
<dbReference type="SUPFAM" id="SSF51695">
    <property type="entry name" value="PLC-like phosphodiesterases"/>
    <property type="match status" value="1"/>
</dbReference>
<evidence type="ECO:0000313" key="2">
    <source>
        <dbReference type="EMBL" id="PMN91083.1"/>
    </source>
</evidence>
<dbReference type="GO" id="GO:0006629">
    <property type="term" value="P:lipid metabolic process"/>
    <property type="evidence" value="ECO:0007669"/>
    <property type="project" value="InterPro"/>
</dbReference>
<dbReference type="InterPro" id="IPR017946">
    <property type="entry name" value="PLC-like_Pdiesterase_TIM-brl"/>
</dbReference>
<dbReference type="InterPro" id="IPR030395">
    <property type="entry name" value="GP_PDE_dom"/>
</dbReference>
<sequence length="237" mass="25937">MIIGHRGVAALAPENTLSGIRKAAECGLDWVEIDTQLSADGIPVIFHDDTVERCTDGNGKLETFNVSALKNLDAGSWFDKAHSDERIPTLEETLAFCLDEGVSINLEIKVYRDAQVAPLVEAVSAVLASSAFPAEKLLISSFSKNALMRCKAAIPQCRFGFIADKRNISDLDAFDDVGLYSVHVDHRMLTSELAKEIKSKGYILNVWTLNECEKADAFIGMGVDNIITDDPTLFNLK</sequence>
<comment type="caution">
    <text evidence="2">The sequence shown here is derived from an EMBL/GenBank/DDBJ whole genome shotgun (WGS) entry which is preliminary data.</text>
</comment>
<dbReference type="RefSeq" id="WP_102391174.1">
    <property type="nucleotide sequence ID" value="NZ_MDAL01000024.1"/>
</dbReference>
<evidence type="ECO:0000259" key="1">
    <source>
        <dbReference type="PROSITE" id="PS51704"/>
    </source>
</evidence>
<gene>
    <name evidence="2" type="ORF">BCT23_18415</name>
</gene>
<dbReference type="PANTHER" id="PTHR46211">
    <property type="entry name" value="GLYCEROPHOSPHORYL DIESTER PHOSPHODIESTERASE"/>
    <property type="match status" value="1"/>
</dbReference>